<protein>
    <recommendedName>
        <fullName evidence="4">Zinc-binding domain-containing protein</fullName>
    </recommendedName>
</protein>
<dbReference type="Proteomes" id="UP001301350">
    <property type="component" value="Unassembled WGS sequence"/>
</dbReference>
<dbReference type="Pfam" id="PF07661">
    <property type="entry name" value="MORN_2"/>
    <property type="match status" value="1"/>
</dbReference>
<evidence type="ECO:0000256" key="1">
    <source>
        <dbReference type="SAM" id="MobiDB-lite"/>
    </source>
</evidence>
<feature type="compositionally biased region" description="Acidic residues" evidence="1">
    <location>
        <begin position="65"/>
        <end position="74"/>
    </location>
</feature>
<evidence type="ECO:0000313" key="2">
    <source>
        <dbReference type="EMBL" id="KAK4537398.1"/>
    </source>
</evidence>
<proteinExistence type="predicted"/>
<feature type="region of interest" description="Disordered" evidence="1">
    <location>
        <begin position="1"/>
        <end position="20"/>
    </location>
</feature>
<feature type="region of interest" description="Disordered" evidence="1">
    <location>
        <begin position="62"/>
        <end position="81"/>
    </location>
</feature>
<dbReference type="Gene3D" id="3.90.930.1">
    <property type="match status" value="1"/>
</dbReference>
<keyword evidence="3" id="KW-1185">Reference proteome</keyword>
<reference evidence="2 3" key="1">
    <citation type="submission" date="2022-07" db="EMBL/GenBank/DDBJ databases">
        <title>Genome-wide signatures of adaptation to extreme environments.</title>
        <authorList>
            <person name="Cho C.H."/>
            <person name="Yoon H.S."/>
        </authorList>
    </citation>
    <scope>NUCLEOTIDE SEQUENCE [LARGE SCALE GENOMIC DNA]</scope>
    <source>
        <strain evidence="2 3">DBV 063 E5</strain>
    </source>
</reference>
<comment type="caution">
    <text evidence="2">The sequence shown here is derived from an EMBL/GenBank/DDBJ whole genome shotgun (WGS) entry which is preliminary data.</text>
</comment>
<accession>A0AAV9IZ76</accession>
<dbReference type="AlphaFoldDB" id="A0AAV9IZ76"/>
<evidence type="ECO:0008006" key="4">
    <source>
        <dbReference type="Google" id="ProtNLM"/>
    </source>
</evidence>
<dbReference type="InterPro" id="IPR011652">
    <property type="entry name" value="MORN_2"/>
</dbReference>
<organism evidence="2 3">
    <name type="scientific">Cyanidium caldarium</name>
    <name type="common">Red alga</name>
    <dbReference type="NCBI Taxonomy" id="2771"/>
    <lineage>
        <taxon>Eukaryota</taxon>
        <taxon>Rhodophyta</taxon>
        <taxon>Bangiophyceae</taxon>
        <taxon>Cyanidiales</taxon>
        <taxon>Cyanidiaceae</taxon>
        <taxon>Cyanidium</taxon>
    </lineage>
</organism>
<evidence type="ECO:0000313" key="3">
    <source>
        <dbReference type="Proteomes" id="UP001301350"/>
    </source>
</evidence>
<sequence length="315" mass="36433">MDAMTKWHPTQSTPRSPDDTLAVLDDGPRTLDLHASSAEELRLAGVYTRSCTTLQLLDGYRSDQDDSEADEDDGYLQTERRYHDNGTTSYYRTFARRRRATGVHATEPDAFYERLVEEKHFDPSGVCRVDVHFALGQPYLYRKHYYPNQRLKSERMFFVEDEESMRCRKAGHWRTYYDNGNIQSEIVYNKDGVRCGFCKRYGPDGTVEWVKDYSGEQQKRVQAFNAKRSSVDIGVAEAAHALGLSGQWCAHVVNRTYRSKCAPLHPDWRRTAGQKHSQSWDEARRTEEFIQLSRAREVLLKYLEEHPAACACEHG</sequence>
<name>A0AAV9IZ76_CYACA</name>
<gene>
    <name evidence="2" type="ORF">CDCA_CDCA12G3423</name>
</gene>
<dbReference type="EMBL" id="JANCYW010000012">
    <property type="protein sequence ID" value="KAK4537398.1"/>
    <property type="molecule type" value="Genomic_DNA"/>
</dbReference>